<dbReference type="AlphaFoldDB" id="A0A7W7MIY2"/>
<comment type="caution">
    <text evidence="1">The sequence shown here is derived from an EMBL/GenBank/DDBJ whole genome shotgun (WGS) entry which is preliminary data.</text>
</comment>
<sequence>MANEGRETGHGFAEEYTWFPALISQHDLVQEGGGNLGFIL</sequence>
<reference evidence="1 2" key="1">
    <citation type="submission" date="2020-08" db="EMBL/GenBank/DDBJ databases">
        <title>Sequencing the genomes of 1000 actinobacteria strains.</title>
        <authorList>
            <person name="Klenk H.-P."/>
        </authorList>
    </citation>
    <scope>NUCLEOTIDE SEQUENCE [LARGE SCALE GENOMIC DNA]</scope>
    <source>
        <strain evidence="1 2">DSM 43150</strain>
    </source>
</reference>
<evidence type="ECO:0000313" key="1">
    <source>
        <dbReference type="EMBL" id="MBB4751893.1"/>
    </source>
</evidence>
<name>A0A7W7MIY2_9ACTN</name>
<organism evidence="1 2">
    <name type="scientific">Actinoplanes lobatus</name>
    <dbReference type="NCBI Taxonomy" id="113568"/>
    <lineage>
        <taxon>Bacteria</taxon>
        <taxon>Bacillati</taxon>
        <taxon>Actinomycetota</taxon>
        <taxon>Actinomycetes</taxon>
        <taxon>Micromonosporales</taxon>
        <taxon>Micromonosporaceae</taxon>
        <taxon>Actinoplanes</taxon>
    </lineage>
</organism>
<dbReference type="EMBL" id="JACHNC010000001">
    <property type="protein sequence ID" value="MBB4751893.1"/>
    <property type="molecule type" value="Genomic_DNA"/>
</dbReference>
<evidence type="ECO:0000313" key="2">
    <source>
        <dbReference type="Proteomes" id="UP000590511"/>
    </source>
</evidence>
<dbReference type="Proteomes" id="UP000590511">
    <property type="component" value="Unassembled WGS sequence"/>
</dbReference>
<proteinExistence type="predicted"/>
<accession>A0A7W7MIY2</accession>
<protein>
    <submittedName>
        <fullName evidence="1">Uncharacterized protein</fullName>
    </submittedName>
</protein>
<gene>
    <name evidence="1" type="ORF">BJ964_006054</name>
</gene>